<proteinExistence type="predicted"/>
<sequence length="172" mass="19886">MGVKVKVRHLTEEEVQHLQNQLKAKDAFTVRRSQILLASHEGQVVSQIARSLRIATQTVRNTFRAFEADGLASLHEKSHRPHTMLPHIDEAALQRLHALLQQKPRDYGVENDHWTLETLAQVSFQQGITREKMSYESMRRALKRLEVNWKKATSWITSNDPNYTVKKTNGHD</sequence>
<organism evidence="1 2">
    <name type="scientific">Deinococcus cellulosilyticus (strain DSM 18568 / NBRC 106333 / KACC 11606 / 5516J-15)</name>
    <dbReference type="NCBI Taxonomy" id="1223518"/>
    <lineage>
        <taxon>Bacteria</taxon>
        <taxon>Thermotogati</taxon>
        <taxon>Deinococcota</taxon>
        <taxon>Deinococci</taxon>
        <taxon>Deinococcales</taxon>
        <taxon>Deinococcaceae</taxon>
        <taxon>Deinococcus</taxon>
    </lineage>
</organism>
<dbReference type="EMBL" id="BJXB01000086">
    <property type="protein sequence ID" value="GEM50205.1"/>
    <property type="molecule type" value="Genomic_DNA"/>
</dbReference>
<gene>
    <name evidence="1" type="ORF">DC3_58400</name>
</gene>
<reference evidence="1 2" key="1">
    <citation type="submission" date="2019-07" db="EMBL/GenBank/DDBJ databases">
        <title>Whole genome shotgun sequence of Deinococcus cellulosilyticus NBRC 106333.</title>
        <authorList>
            <person name="Hosoyama A."/>
            <person name="Uohara A."/>
            <person name="Ohji S."/>
            <person name="Ichikawa N."/>
        </authorList>
    </citation>
    <scope>NUCLEOTIDE SEQUENCE [LARGE SCALE GENOMIC DNA]</scope>
    <source>
        <strain evidence="1 2">NBRC 106333</strain>
    </source>
</reference>
<comment type="caution">
    <text evidence="1">The sequence shown here is derived from an EMBL/GenBank/DDBJ whole genome shotgun (WGS) entry which is preliminary data.</text>
</comment>
<dbReference type="Proteomes" id="UP000321306">
    <property type="component" value="Unassembled WGS sequence"/>
</dbReference>
<name>A0A511NBK0_DEIC1</name>
<dbReference type="Pfam" id="PF13551">
    <property type="entry name" value="HTH_29"/>
    <property type="match status" value="1"/>
</dbReference>
<evidence type="ECO:0000313" key="2">
    <source>
        <dbReference type="Proteomes" id="UP000321306"/>
    </source>
</evidence>
<protein>
    <recommendedName>
        <fullName evidence="3">Transposase</fullName>
    </recommendedName>
</protein>
<dbReference type="RefSeq" id="WP_146892278.1">
    <property type="nucleotide sequence ID" value="NZ_BJXB01000086.1"/>
</dbReference>
<dbReference type="InterPro" id="IPR009057">
    <property type="entry name" value="Homeodomain-like_sf"/>
</dbReference>
<dbReference type="SUPFAM" id="SSF46689">
    <property type="entry name" value="Homeodomain-like"/>
    <property type="match status" value="1"/>
</dbReference>
<accession>A0A511NBK0</accession>
<dbReference type="AlphaFoldDB" id="A0A511NBK0"/>
<keyword evidence="2" id="KW-1185">Reference proteome</keyword>
<evidence type="ECO:0000313" key="1">
    <source>
        <dbReference type="EMBL" id="GEM50205.1"/>
    </source>
</evidence>
<dbReference type="OrthoDB" id="157031at2"/>
<evidence type="ECO:0008006" key="3">
    <source>
        <dbReference type="Google" id="ProtNLM"/>
    </source>
</evidence>